<keyword evidence="5" id="KW-1185">Reference proteome</keyword>
<dbReference type="NCBIfam" id="TIGR00231">
    <property type="entry name" value="small_GTP"/>
    <property type="match status" value="1"/>
</dbReference>
<dbReference type="PANTHER" id="PTHR47977">
    <property type="entry name" value="RAS-RELATED PROTEIN RAB"/>
    <property type="match status" value="1"/>
</dbReference>
<keyword evidence="2" id="KW-0342">GTP-binding</keyword>
<evidence type="ECO:0000256" key="3">
    <source>
        <dbReference type="ARBA" id="ARBA00023288"/>
    </source>
</evidence>
<reference evidence="4" key="1">
    <citation type="submission" date="2021-02" db="EMBL/GenBank/DDBJ databases">
        <authorList>
            <person name="Nowell W R."/>
        </authorList>
    </citation>
    <scope>NUCLEOTIDE SEQUENCE</scope>
</reference>
<dbReference type="PROSITE" id="PS51420">
    <property type="entry name" value="RHO"/>
    <property type="match status" value="1"/>
</dbReference>
<accession>A0A813Y4J6</accession>
<proteinExistence type="predicted"/>
<evidence type="ECO:0000313" key="4">
    <source>
        <dbReference type="EMBL" id="CAF0877326.1"/>
    </source>
</evidence>
<keyword evidence="1" id="KW-0547">Nucleotide-binding</keyword>
<dbReference type="PROSITE" id="PS51419">
    <property type="entry name" value="RAB"/>
    <property type="match status" value="1"/>
</dbReference>
<dbReference type="Pfam" id="PF00071">
    <property type="entry name" value="Ras"/>
    <property type="match status" value="1"/>
</dbReference>
<keyword evidence="3" id="KW-0449">Lipoprotein</keyword>
<dbReference type="SMART" id="SM00176">
    <property type="entry name" value="RAN"/>
    <property type="match status" value="1"/>
</dbReference>
<dbReference type="Proteomes" id="UP000663828">
    <property type="component" value="Unassembled WGS sequence"/>
</dbReference>
<evidence type="ECO:0000256" key="1">
    <source>
        <dbReference type="ARBA" id="ARBA00022741"/>
    </source>
</evidence>
<evidence type="ECO:0000256" key="2">
    <source>
        <dbReference type="ARBA" id="ARBA00023134"/>
    </source>
</evidence>
<sequence>MTTHLPLVQTFKVLVVGESSVGKSSLMNRFVHGIFNTQHTATIGVDFKIAIVNIGEYKCRLQIWDTAGQERFHSITSSYYRGSDGVIIVYDVTNSASFDYVKSHISDMEHYCDKTIPMILVGNKNDATNETNKIVTTREASKYAQENQLNFFEISVKDNKNVNEVFNTISRLVLERRLQQSECLQRMSNGTRIELVDNTIPKRKCCLH</sequence>
<dbReference type="InterPro" id="IPR001806">
    <property type="entry name" value="Small_GTPase"/>
</dbReference>
<dbReference type="FunFam" id="3.40.50.300:FF:001129">
    <property type="entry name" value="ras-related protein Rab-44 isoform X2"/>
    <property type="match status" value="1"/>
</dbReference>
<comment type="caution">
    <text evidence="4">The sequence shown here is derived from an EMBL/GenBank/DDBJ whole genome shotgun (WGS) entry which is preliminary data.</text>
</comment>
<dbReference type="InterPro" id="IPR027417">
    <property type="entry name" value="P-loop_NTPase"/>
</dbReference>
<dbReference type="GO" id="GO:0005525">
    <property type="term" value="F:GTP binding"/>
    <property type="evidence" value="ECO:0007669"/>
    <property type="project" value="UniProtKB-KW"/>
</dbReference>
<dbReference type="EMBL" id="CAJNOR010000313">
    <property type="protein sequence ID" value="CAF0877326.1"/>
    <property type="molecule type" value="Genomic_DNA"/>
</dbReference>
<dbReference type="GO" id="GO:0003924">
    <property type="term" value="F:GTPase activity"/>
    <property type="evidence" value="ECO:0007669"/>
    <property type="project" value="InterPro"/>
</dbReference>
<dbReference type="InterPro" id="IPR005225">
    <property type="entry name" value="Small_GTP-bd"/>
</dbReference>
<dbReference type="AlphaFoldDB" id="A0A813Y4J6"/>
<dbReference type="PRINTS" id="PR00449">
    <property type="entry name" value="RASTRNSFRMNG"/>
</dbReference>
<dbReference type="SMART" id="SM00175">
    <property type="entry name" value="RAB"/>
    <property type="match status" value="1"/>
</dbReference>
<dbReference type="PROSITE" id="PS51421">
    <property type="entry name" value="RAS"/>
    <property type="match status" value="1"/>
</dbReference>
<protein>
    <submittedName>
        <fullName evidence="4">Uncharacterized protein</fullName>
    </submittedName>
</protein>
<dbReference type="SMART" id="SM00174">
    <property type="entry name" value="RHO"/>
    <property type="match status" value="1"/>
</dbReference>
<dbReference type="Gene3D" id="3.40.50.300">
    <property type="entry name" value="P-loop containing nucleotide triphosphate hydrolases"/>
    <property type="match status" value="1"/>
</dbReference>
<dbReference type="CDD" id="cd00154">
    <property type="entry name" value="Rab"/>
    <property type="match status" value="1"/>
</dbReference>
<dbReference type="InterPro" id="IPR050227">
    <property type="entry name" value="Rab"/>
</dbReference>
<name>A0A813Y4J6_ADIRI</name>
<dbReference type="SUPFAM" id="SSF52540">
    <property type="entry name" value="P-loop containing nucleoside triphosphate hydrolases"/>
    <property type="match status" value="1"/>
</dbReference>
<organism evidence="4 5">
    <name type="scientific">Adineta ricciae</name>
    <name type="common">Rotifer</name>
    <dbReference type="NCBI Taxonomy" id="249248"/>
    <lineage>
        <taxon>Eukaryota</taxon>
        <taxon>Metazoa</taxon>
        <taxon>Spiralia</taxon>
        <taxon>Gnathifera</taxon>
        <taxon>Rotifera</taxon>
        <taxon>Eurotatoria</taxon>
        <taxon>Bdelloidea</taxon>
        <taxon>Adinetida</taxon>
        <taxon>Adinetidae</taxon>
        <taxon>Adineta</taxon>
    </lineage>
</organism>
<evidence type="ECO:0000313" key="5">
    <source>
        <dbReference type="Proteomes" id="UP000663828"/>
    </source>
</evidence>
<gene>
    <name evidence="4" type="ORF">XAT740_LOCUS6812</name>
</gene>
<dbReference type="SMART" id="SM00173">
    <property type="entry name" value="RAS"/>
    <property type="match status" value="1"/>
</dbReference>